<name>A0ABP8AB73_9ACTN</name>
<accession>A0ABP8AB73</accession>
<protein>
    <submittedName>
        <fullName evidence="2">Uncharacterized protein</fullName>
    </submittedName>
</protein>
<feature type="compositionally biased region" description="Basic and acidic residues" evidence="1">
    <location>
        <begin position="15"/>
        <end position="29"/>
    </location>
</feature>
<dbReference type="EMBL" id="BAABAQ010000001">
    <property type="protein sequence ID" value="GAA4181119.1"/>
    <property type="molecule type" value="Genomic_DNA"/>
</dbReference>
<evidence type="ECO:0000256" key="1">
    <source>
        <dbReference type="SAM" id="MobiDB-lite"/>
    </source>
</evidence>
<organism evidence="2 3">
    <name type="scientific">Streptosporangium oxazolinicum</name>
    <dbReference type="NCBI Taxonomy" id="909287"/>
    <lineage>
        <taxon>Bacteria</taxon>
        <taxon>Bacillati</taxon>
        <taxon>Actinomycetota</taxon>
        <taxon>Actinomycetes</taxon>
        <taxon>Streptosporangiales</taxon>
        <taxon>Streptosporangiaceae</taxon>
        <taxon>Streptosporangium</taxon>
    </lineage>
</organism>
<evidence type="ECO:0000313" key="3">
    <source>
        <dbReference type="Proteomes" id="UP001501251"/>
    </source>
</evidence>
<keyword evidence="3" id="KW-1185">Reference proteome</keyword>
<comment type="caution">
    <text evidence="2">The sequence shown here is derived from an EMBL/GenBank/DDBJ whole genome shotgun (WGS) entry which is preliminary data.</text>
</comment>
<gene>
    <name evidence="2" type="ORF">GCM10022252_04960</name>
</gene>
<evidence type="ECO:0000313" key="2">
    <source>
        <dbReference type="EMBL" id="GAA4181119.1"/>
    </source>
</evidence>
<sequence>MKHDVSLWRMTASIPDRRTGPGADHPEDQRQWWDTVTADSEVAADVPVHVPPVVAVRFMRSRRQAE</sequence>
<reference evidence="3" key="1">
    <citation type="journal article" date="2019" name="Int. J. Syst. Evol. Microbiol.">
        <title>The Global Catalogue of Microorganisms (GCM) 10K type strain sequencing project: providing services to taxonomists for standard genome sequencing and annotation.</title>
        <authorList>
            <consortium name="The Broad Institute Genomics Platform"/>
            <consortium name="The Broad Institute Genome Sequencing Center for Infectious Disease"/>
            <person name="Wu L."/>
            <person name="Ma J."/>
        </authorList>
    </citation>
    <scope>NUCLEOTIDE SEQUENCE [LARGE SCALE GENOMIC DNA]</scope>
    <source>
        <strain evidence="3">JCM 17388</strain>
    </source>
</reference>
<dbReference type="Proteomes" id="UP001501251">
    <property type="component" value="Unassembled WGS sequence"/>
</dbReference>
<proteinExistence type="predicted"/>
<feature type="region of interest" description="Disordered" evidence="1">
    <location>
        <begin position="1"/>
        <end position="29"/>
    </location>
</feature>